<evidence type="ECO:0000313" key="2">
    <source>
        <dbReference type="Proteomes" id="UP000007174"/>
    </source>
</evidence>
<evidence type="ECO:0000313" key="1">
    <source>
        <dbReference type="EMBL" id="CCF34980.1"/>
    </source>
</evidence>
<name>H1V428_COLHI</name>
<sequence length="61" mass="6481">TGNNSATYRVICNLATGPSNGSCGQSFPVRSLNAASEAQRKRRNVGRHTTILVLVSFGLTM</sequence>
<accession>H1V428</accession>
<feature type="non-terminal residue" evidence="1">
    <location>
        <position position="1"/>
    </location>
</feature>
<gene>
    <name evidence="1" type="ORF">CH063_06854</name>
</gene>
<organism evidence="1 2">
    <name type="scientific">Colletotrichum higginsianum (strain IMI 349063)</name>
    <name type="common">Crucifer anthracnose fungus</name>
    <dbReference type="NCBI Taxonomy" id="759273"/>
    <lineage>
        <taxon>Eukaryota</taxon>
        <taxon>Fungi</taxon>
        <taxon>Dikarya</taxon>
        <taxon>Ascomycota</taxon>
        <taxon>Pezizomycotina</taxon>
        <taxon>Sordariomycetes</taxon>
        <taxon>Hypocreomycetidae</taxon>
        <taxon>Glomerellales</taxon>
        <taxon>Glomerellaceae</taxon>
        <taxon>Colletotrichum</taxon>
        <taxon>Colletotrichum destructivum species complex</taxon>
    </lineage>
</organism>
<dbReference type="Proteomes" id="UP000007174">
    <property type="component" value="Unassembled WGS sequence"/>
</dbReference>
<dbReference type="EMBL" id="CACQ02001348">
    <property type="protein sequence ID" value="CCF34980.1"/>
    <property type="molecule type" value="Genomic_DNA"/>
</dbReference>
<reference evidence="2" key="1">
    <citation type="journal article" date="2012" name="Nat. Genet.">
        <title>Lifestyle transitions in plant pathogenic Colletotrichum fungi deciphered by genome and transcriptome analyses.</title>
        <authorList>
            <person name="O'Connell R.J."/>
            <person name="Thon M.R."/>
            <person name="Hacquard S."/>
            <person name="Amyotte S.G."/>
            <person name="Kleemann J."/>
            <person name="Torres M.F."/>
            <person name="Damm U."/>
            <person name="Buiate E.A."/>
            <person name="Epstein L."/>
            <person name="Alkan N."/>
            <person name="Altmueller J."/>
            <person name="Alvarado-Balderrama L."/>
            <person name="Bauser C.A."/>
            <person name="Becker C."/>
            <person name="Birren B.W."/>
            <person name="Chen Z."/>
            <person name="Choi J."/>
            <person name="Crouch J.A."/>
            <person name="Duvick J.P."/>
            <person name="Farman M.A."/>
            <person name="Gan P."/>
            <person name="Heiman D."/>
            <person name="Henrissat B."/>
            <person name="Howard R.J."/>
            <person name="Kabbage M."/>
            <person name="Koch C."/>
            <person name="Kracher B."/>
            <person name="Kubo Y."/>
            <person name="Law A.D."/>
            <person name="Lebrun M.-H."/>
            <person name="Lee Y.-H."/>
            <person name="Miyara I."/>
            <person name="Moore N."/>
            <person name="Neumann U."/>
            <person name="Nordstroem K."/>
            <person name="Panaccione D.G."/>
            <person name="Panstruga R."/>
            <person name="Place M."/>
            <person name="Proctor R.H."/>
            <person name="Prusky D."/>
            <person name="Rech G."/>
            <person name="Reinhardt R."/>
            <person name="Rollins J.A."/>
            <person name="Rounsley S."/>
            <person name="Schardl C.L."/>
            <person name="Schwartz D.C."/>
            <person name="Shenoy N."/>
            <person name="Shirasu K."/>
            <person name="Sikhakolli U.R."/>
            <person name="Stueber K."/>
            <person name="Sukno S.A."/>
            <person name="Sweigard J.A."/>
            <person name="Takano Y."/>
            <person name="Takahara H."/>
            <person name="Trail F."/>
            <person name="van der Does H.C."/>
            <person name="Voll L.M."/>
            <person name="Will I."/>
            <person name="Young S."/>
            <person name="Zeng Q."/>
            <person name="Zhang J."/>
            <person name="Zhou S."/>
            <person name="Dickman M.B."/>
            <person name="Schulze-Lefert P."/>
            <person name="Ver Loren van Themaat E."/>
            <person name="Ma L.-J."/>
            <person name="Vaillancourt L.J."/>
        </authorList>
    </citation>
    <scope>NUCLEOTIDE SEQUENCE [LARGE SCALE GENOMIC DNA]</scope>
    <source>
        <strain evidence="2">IMI 349063</strain>
    </source>
</reference>
<protein>
    <submittedName>
        <fullName evidence="1">Uncharacterized protein</fullName>
    </submittedName>
</protein>
<proteinExistence type="predicted"/>
<dbReference type="HOGENOM" id="CLU_2928898_0_0_1"/>
<dbReference type="AlphaFoldDB" id="H1V428"/>